<evidence type="ECO:0000256" key="6">
    <source>
        <dbReference type="ARBA" id="ARBA00023136"/>
    </source>
</evidence>
<keyword evidence="2 9" id="KW-0328">Glycosyltransferase</keyword>
<keyword evidence="6 7" id="KW-0472">Membrane</keyword>
<dbReference type="Proteomes" id="UP001168528">
    <property type="component" value="Unassembled WGS sequence"/>
</dbReference>
<gene>
    <name evidence="9" type="ORF">Q0590_13780</name>
</gene>
<dbReference type="EC" id="2.4.-.-" evidence="9"/>
<proteinExistence type="predicted"/>
<dbReference type="PANTHER" id="PTHR48090">
    <property type="entry name" value="UNDECAPRENYL-PHOSPHATE 4-DEOXY-4-FORMAMIDO-L-ARABINOSE TRANSFERASE-RELATED"/>
    <property type="match status" value="1"/>
</dbReference>
<feature type="transmembrane region" description="Helical" evidence="7">
    <location>
        <begin position="227"/>
        <end position="248"/>
    </location>
</feature>
<organism evidence="9 10">
    <name type="scientific">Rhodocytophaga aerolata</name>
    <dbReference type="NCBI Taxonomy" id="455078"/>
    <lineage>
        <taxon>Bacteria</taxon>
        <taxon>Pseudomonadati</taxon>
        <taxon>Bacteroidota</taxon>
        <taxon>Cytophagia</taxon>
        <taxon>Cytophagales</taxon>
        <taxon>Rhodocytophagaceae</taxon>
        <taxon>Rhodocytophaga</taxon>
    </lineage>
</organism>
<evidence type="ECO:0000256" key="1">
    <source>
        <dbReference type="ARBA" id="ARBA00004141"/>
    </source>
</evidence>
<comment type="subcellular location">
    <subcellularLocation>
        <location evidence="1">Membrane</location>
        <topology evidence="1">Multi-pass membrane protein</topology>
    </subcellularLocation>
</comment>
<dbReference type="PANTHER" id="PTHR48090:SF1">
    <property type="entry name" value="PROPHAGE BACTOPRENOL GLUCOSYL TRANSFERASE HOMOLOG"/>
    <property type="match status" value="1"/>
</dbReference>
<evidence type="ECO:0000256" key="5">
    <source>
        <dbReference type="ARBA" id="ARBA00022989"/>
    </source>
</evidence>
<evidence type="ECO:0000256" key="3">
    <source>
        <dbReference type="ARBA" id="ARBA00022679"/>
    </source>
</evidence>
<dbReference type="GO" id="GO:0016757">
    <property type="term" value="F:glycosyltransferase activity"/>
    <property type="evidence" value="ECO:0007669"/>
    <property type="project" value="UniProtKB-KW"/>
</dbReference>
<dbReference type="Gene3D" id="3.90.550.10">
    <property type="entry name" value="Spore Coat Polysaccharide Biosynthesis Protein SpsA, Chain A"/>
    <property type="match status" value="1"/>
</dbReference>
<evidence type="ECO:0000313" key="9">
    <source>
        <dbReference type="EMBL" id="MDO1447333.1"/>
    </source>
</evidence>
<evidence type="ECO:0000256" key="7">
    <source>
        <dbReference type="SAM" id="Phobius"/>
    </source>
</evidence>
<name>A0ABT8R5G4_9BACT</name>
<feature type="transmembrane region" description="Helical" evidence="7">
    <location>
        <begin position="264"/>
        <end position="284"/>
    </location>
</feature>
<keyword evidence="4 7" id="KW-0812">Transmembrane</keyword>
<feature type="domain" description="Glycosyltransferase 2-like" evidence="8">
    <location>
        <begin position="3"/>
        <end position="164"/>
    </location>
</feature>
<evidence type="ECO:0000256" key="4">
    <source>
        <dbReference type="ARBA" id="ARBA00022692"/>
    </source>
</evidence>
<dbReference type="EMBL" id="JAUKPO010000006">
    <property type="protein sequence ID" value="MDO1447333.1"/>
    <property type="molecule type" value="Genomic_DNA"/>
</dbReference>
<evidence type="ECO:0000313" key="10">
    <source>
        <dbReference type="Proteomes" id="UP001168528"/>
    </source>
</evidence>
<evidence type="ECO:0000256" key="2">
    <source>
        <dbReference type="ARBA" id="ARBA00022676"/>
    </source>
</evidence>
<dbReference type="InterPro" id="IPR029044">
    <property type="entry name" value="Nucleotide-diphossugar_trans"/>
</dbReference>
<keyword evidence="3 9" id="KW-0808">Transferase</keyword>
<dbReference type="CDD" id="cd04187">
    <property type="entry name" value="DPM1_like_bac"/>
    <property type="match status" value="1"/>
</dbReference>
<evidence type="ECO:0000259" key="8">
    <source>
        <dbReference type="Pfam" id="PF00535"/>
    </source>
</evidence>
<reference evidence="9" key="1">
    <citation type="submission" date="2023-07" db="EMBL/GenBank/DDBJ databases">
        <title>The genome sequence of Rhodocytophaga aerolata KACC 12507.</title>
        <authorList>
            <person name="Zhang X."/>
        </authorList>
    </citation>
    <scope>NUCLEOTIDE SEQUENCE</scope>
    <source>
        <strain evidence="9">KACC 12507</strain>
    </source>
</reference>
<dbReference type="InterPro" id="IPR050256">
    <property type="entry name" value="Glycosyltransferase_2"/>
</dbReference>
<dbReference type="SUPFAM" id="SSF53448">
    <property type="entry name" value="Nucleotide-diphospho-sugar transferases"/>
    <property type="match status" value="1"/>
</dbReference>
<dbReference type="RefSeq" id="WP_302038133.1">
    <property type="nucleotide sequence ID" value="NZ_JAUKPO010000006.1"/>
</dbReference>
<comment type="caution">
    <text evidence="9">The sequence shown here is derived from an EMBL/GenBank/DDBJ whole genome shotgun (WGS) entry which is preliminary data.</text>
</comment>
<protein>
    <submittedName>
        <fullName evidence="9">Glycosyltransferase family 2 protein</fullName>
        <ecNumber evidence="9">2.4.-.-</ecNumber>
    </submittedName>
</protein>
<dbReference type="Pfam" id="PF00535">
    <property type="entry name" value="Glycos_transf_2"/>
    <property type="match status" value="1"/>
</dbReference>
<dbReference type="InterPro" id="IPR001173">
    <property type="entry name" value="Glyco_trans_2-like"/>
</dbReference>
<sequence>MISLVIPVYNEESLVDLLFERTIASLSTITEDFEIICVDDGSSDNTLSKLLSCYKKDKRFKVLVLSRNFGHQAAYTAGLTYAKGEYVAMMDGDLQDPPEVIKSMYEKLLNEDYDIVYGKRITRKEGIAKKTLIKIFHWLFKNFSNIDKADNVGNFSMMNNRALQALLSIGEKNRYLPGLRFFVGYNQGFVEYDRLERDSGEAKMSFNKLVKLAFDAIFSFSDLPIKFCLFTGVIGIIIFFSAGVYVLLDKFFGSALYGWSSTVLSIYFLGSVQLVFLGIIGEYVHRIYKEVQNRPLFIVREFVN</sequence>
<accession>A0ABT8R5G4</accession>
<keyword evidence="5 7" id="KW-1133">Transmembrane helix</keyword>
<keyword evidence="10" id="KW-1185">Reference proteome</keyword>